<reference evidence="1 2" key="1">
    <citation type="submission" date="2017-07" db="EMBL/GenBank/DDBJ databases">
        <title>Genome Sequence of Arenibacter algicola Strain SMS7 Isolated from a culture of the Diatom Skeletonema marinoi.</title>
        <authorList>
            <person name="Topel M."/>
            <person name="Pinder M.I.M."/>
            <person name="Johansson O.N."/>
            <person name="Kourtchenko O."/>
            <person name="Godhe A."/>
            <person name="Clarke A.K."/>
        </authorList>
    </citation>
    <scope>NUCLEOTIDE SEQUENCE [LARGE SCALE GENOMIC DNA]</scope>
    <source>
        <strain evidence="1 2">SMS7</strain>
    </source>
</reference>
<sequence length="185" mass="20928">MFNIAYSNMEYMQYKQQIMSPHDIVILLKIVAYGKESWFQKPLAEALGISQSEVSKSLNRSKYAGLLDPTGKTVMKLALLEFLQFGLRYVFPQKPGPVVRGVPTSHSAPPLNEEIHSNEDYVWPYGKGTVRGHSIMPLYPTVPEAALRDEKLYELLALVDALRVGRVREREFAITALKNRFGLGE</sequence>
<dbReference type="EMBL" id="CP022515">
    <property type="protein sequence ID" value="ASO05111.1"/>
    <property type="molecule type" value="Genomic_DNA"/>
</dbReference>
<gene>
    <name evidence="1" type="ORF">AREALGSMS7_01643</name>
</gene>
<organism evidence="1 2">
    <name type="scientific">Arenibacter algicola</name>
    <dbReference type="NCBI Taxonomy" id="616991"/>
    <lineage>
        <taxon>Bacteria</taxon>
        <taxon>Pseudomonadati</taxon>
        <taxon>Bacteroidota</taxon>
        <taxon>Flavobacteriia</taxon>
        <taxon>Flavobacteriales</taxon>
        <taxon>Flavobacteriaceae</taxon>
        <taxon>Arenibacter</taxon>
    </lineage>
</organism>
<proteinExistence type="predicted"/>
<protein>
    <submittedName>
        <fullName evidence="1">Uncharacterized protein</fullName>
    </submittedName>
</protein>
<evidence type="ECO:0000313" key="2">
    <source>
        <dbReference type="Proteomes" id="UP000204551"/>
    </source>
</evidence>
<dbReference type="Proteomes" id="UP000204551">
    <property type="component" value="Chromosome"/>
</dbReference>
<dbReference type="KEGG" id="aalg:AREALGSMS7_01643"/>
<accession>A0A221UW42</accession>
<evidence type="ECO:0000313" key="1">
    <source>
        <dbReference type="EMBL" id="ASO05111.1"/>
    </source>
</evidence>
<name>A0A221UW42_9FLAO</name>
<dbReference type="AlphaFoldDB" id="A0A221UW42"/>